<reference evidence="2" key="1">
    <citation type="submission" date="2016-05" db="EMBL/GenBank/DDBJ databases">
        <authorList>
            <person name="Naeem Raeece"/>
        </authorList>
    </citation>
    <scope>NUCLEOTIDE SEQUENCE [LARGE SCALE GENOMIC DNA]</scope>
</reference>
<dbReference type="Proteomes" id="UP000078597">
    <property type="component" value="Unassembled WGS sequence"/>
</dbReference>
<name>A0A1A8X9I1_PLAMA</name>
<dbReference type="VEuPathDB" id="PlasmoDB:PmUG01_08041900"/>
<protein>
    <submittedName>
        <fullName evidence="1">Uncharacterized protein</fullName>
    </submittedName>
</protein>
<evidence type="ECO:0000313" key="1">
    <source>
        <dbReference type="EMBL" id="SBT01272.1"/>
    </source>
</evidence>
<organism evidence="1 2">
    <name type="scientific">Plasmodium malariae</name>
    <dbReference type="NCBI Taxonomy" id="5858"/>
    <lineage>
        <taxon>Eukaryota</taxon>
        <taxon>Sar</taxon>
        <taxon>Alveolata</taxon>
        <taxon>Apicomplexa</taxon>
        <taxon>Aconoidasida</taxon>
        <taxon>Haemosporida</taxon>
        <taxon>Plasmodiidae</taxon>
        <taxon>Plasmodium</taxon>
        <taxon>Plasmodium (Plasmodium)</taxon>
    </lineage>
</organism>
<evidence type="ECO:0000313" key="2">
    <source>
        <dbReference type="Proteomes" id="UP000078597"/>
    </source>
</evidence>
<proteinExistence type="predicted"/>
<dbReference type="EMBL" id="FLQW01006944">
    <property type="protein sequence ID" value="SBT01272.1"/>
    <property type="molecule type" value="Genomic_DNA"/>
</dbReference>
<gene>
    <name evidence="1" type="ORF">PMALA_080940</name>
</gene>
<accession>A0A1A8X9I1</accession>
<sequence>MRRRFAEIVQRRIFVKNRNVLFIHIQRNYVNVPRLNTLKDMDMYAIRKNVELCKKKNVKIKDVWNNFLYILILKLCNNEMHNYVDFMIILKLLSKYISLDKRVMVFICEKLEQDMYKLSIRELNLLLLILRKNNFDSSYFINLICKSILMKINKNVSYKDLALISFSLSSNTTILDEKVFTNEIFNFTILKIYNDLKNINYHTLSLFFYSFSLYFINNFDYFNSFFYMIKNFIKNIKRNMDSFNSTDLMFTFISSMHIYNSFRTNSTSVTSVSKSSSLYVEKNAHITPPSLNGYLNNIPAHASCRRVTREGGDTLNKGKSKVQLTKLEKRFDSNNGAEEGKLSTISNLVKEDSGKYRRAAHRGMYSSIKEESTENFNLPIEPIDSVEKQCQNDLKKKEFILEDLIDSIKIVIAEKLKCFKVEEAVNILFASLSRNFTFNKKYFNIFNKHRINVQDYINVCIKTEYKKCMEEEQEDEKEEEKLDYILKINTTNNNLHNDETFINIVMEEIIYRNDCLSIKQIILLLYLLSNSNVMYLQFEKIILKRLACMEKELNKKEIMFIYQFLYLRTCLFPELKKYSLKIYEQDSNKTVVICNINKDTKKSSVRISNEYAKETTIFNDKKNYENNNVYYMHDDVLYLKKKRKRDKNKIFLYDNFIFKYPAQVRINEKSDNFENVRNLNCFIDIKRRREEMDDHVFSKNRKLINEEKCNEFKISADKKCNSIQTQSSSISCTHNSKSTSVASNITKTIPCSNIGESPNIFAFGKKVFPSYNVIDEYRINCYNLQLDVYKIVCLKLLDWLRNEKLASCTTIIDILCIYEKLNVRDYRIIRYMYTLKKKILYLDNKYIIKIMNIILKFNLYSILQYLNIDKFLKFMTFNSLDESIEILNLVGMLSVIYGKNSYHNFPAFNIENIIIYILKNFKKLIITKQLKRANITNVYNSLPLKLYKLFKNVQCMEDDAVKRTCARYDAIGAYNYDGYQIASFEEKSDLVWSGKNMKNFCIYNVDDVNLKEVKIKPSTYTMGSVRNNIEVNSYIYEYRDVEDELYEDLLLMFGKNVEIYKDINISNYAFPMAINLLTLNHHQGEGNNHSLIRMNMCSNGWSNECIIERSNQCNREWSRGHNSKHGHDKTLELNKKNFLLVDILYSHDFYYSLNEAKQNKLKKRHVYVCYFGSHVNKMNKRIINYKKYTILRLIKKRGYNYICIDAKTYVKNKKNKKSDNSLNKIYISNLILDLLERKKRTNVLYRKGGRSKSSIVEAHTNKLLVYHLKNKTSAFAAIKNYRLKSANTSLFIRRNKNESKTYAQGKTLYTDGDTEKKRAKEKPPSNHLTKLKHMFQSV</sequence>